<feature type="compositionally biased region" description="Low complexity" evidence="1">
    <location>
        <begin position="84"/>
        <end position="104"/>
    </location>
</feature>
<feature type="region of interest" description="Disordered" evidence="1">
    <location>
        <begin position="84"/>
        <end position="114"/>
    </location>
</feature>
<dbReference type="RefSeq" id="WP_137263994.1">
    <property type="nucleotide sequence ID" value="NZ_SZQL01000030.1"/>
</dbReference>
<reference evidence="2 3" key="1">
    <citation type="submission" date="2019-05" db="EMBL/GenBank/DDBJ databases">
        <title>Panacibacter sp. strain 17mud1-8 Genome sequencing and assembly.</title>
        <authorList>
            <person name="Chhetri G."/>
        </authorList>
    </citation>
    <scope>NUCLEOTIDE SEQUENCE [LARGE SCALE GENOMIC DNA]</scope>
    <source>
        <strain evidence="2 3">17mud1-8</strain>
    </source>
</reference>
<gene>
    <name evidence="2" type="ORF">FC093_22070</name>
</gene>
<protein>
    <recommendedName>
        <fullName evidence="4">Histone H1</fullName>
    </recommendedName>
</protein>
<dbReference type="OrthoDB" id="714437at2"/>
<name>A0A4U3KR15_9BACT</name>
<sequence length="114" mass="12049">MENGQKDVQRTLPGKKELKKQLTDKMEAALPELRALLGEKKFLRRIKKAAKILIEGLHKNDIGGMKQSAAKAATAKKSATTKAITKKAAGQKTTVAKAAPAKGAKAAKKGSSGK</sequence>
<dbReference type="EMBL" id="SZQL01000030">
    <property type="protein sequence ID" value="TKK64641.1"/>
    <property type="molecule type" value="Genomic_DNA"/>
</dbReference>
<dbReference type="Proteomes" id="UP000305848">
    <property type="component" value="Unassembled WGS sequence"/>
</dbReference>
<evidence type="ECO:0000256" key="1">
    <source>
        <dbReference type="SAM" id="MobiDB-lite"/>
    </source>
</evidence>
<evidence type="ECO:0008006" key="4">
    <source>
        <dbReference type="Google" id="ProtNLM"/>
    </source>
</evidence>
<evidence type="ECO:0000313" key="2">
    <source>
        <dbReference type="EMBL" id="TKK64641.1"/>
    </source>
</evidence>
<accession>A0A4U3KR15</accession>
<keyword evidence="3" id="KW-1185">Reference proteome</keyword>
<comment type="caution">
    <text evidence="2">The sequence shown here is derived from an EMBL/GenBank/DDBJ whole genome shotgun (WGS) entry which is preliminary data.</text>
</comment>
<proteinExistence type="predicted"/>
<dbReference type="AlphaFoldDB" id="A0A4U3KR15"/>
<organism evidence="2 3">
    <name type="scientific">Ilyomonas limi</name>
    <dbReference type="NCBI Taxonomy" id="2575867"/>
    <lineage>
        <taxon>Bacteria</taxon>
        <taxon>Pseudomonadati</taxon>
        <taxon>Bacteroidota</taxon>
        <taxon>Chitinophagia</taxon>
        <taxon>Chitinophagales</taxon>
        <taxon>Chitinophagaceae</taxon>
        <taxon>Ilyomonas</taxon>
    </lineage>
</organism>
<evidence type="ECO:0000313" key="3">
    <source>
        <dbReference type="Proteomes" id="UP000305848"/>
    </source>
</evidence>